<gene>
    <name evidence="1" type="ORF">ACG0Z3_07450</name>
</gene>
<proteinExistence type="predicted"/>
<comment type="caution">
    <text evidence="1">The sequence shown here is derived from an EMBL/GenBank/DDBJ whole genome shotgun (WGS) entry which is preliminary data.</text>
</comment>
<accession>A0ABW7FGZ0</accession>
<dbReference type="RefSeq" id="WP_394396650.1">
    <property type="nucleotide sequence ID" value="NZ_JBIGHW010000003.1"/>
</dbReference>
<sequence length="124" mass="13589">MHCFRDASSLQRLIDESPPSELSHLIKTHLDALAAFDDVPLGDLANFFILSQGDSANTLVVLMDRNLSDIAVETCTSHAGWFELVIIVSDDGFGYIVFIPKTINDQSLLDFCASQALRTQEGTS</sequence>
<protein>
    <submittedName>
        <fullName evidence="1">Uncharacterized protein</fullName>
    </submittedName>
</protein>
<evidence type="ECO:0000313" key="2">
    <source>
        <dbReference type="Proteomes" id="UP001606301"/>
    </source>
</evidence>
<evidence type="ECO:0000313" key="1">
    <source>
        <dbReference type="EMBL" id="MFG6440515.1"/>
    </source>
</evidence>
<name>A0ABW7FGZ0_9BURK</name>
<dbReference type="Proteomes" id="UP001606301">
    <property type="component" value="Unassembled WGS sequence"/>
</dbReference>
<dbReference type="EMBL" id="JBIGHW010000003">
    <property type="protein sequence ID" value="MFG6440515.1"/>
    <property type="molecule type" value="Genomic_DNA"/>
</dbReference>
<organism evidence="1 2">
    <name type="scientific">Pelomonas margarita</name>
    <dbReference type="NCBI Taxonomy" id="3299031"/>
    <lineage>
        <taxon>Bacteria</taxon>
        <taxon>Pseudomonadati</taxon>
        <taxon>Pseudomonadota</taxon>
        <taxon>Betaproteobacteria</taxon>
        <taxon>Burkholderiales</taxon>
        <taxon>Sphaerotilaceae</taxon>
        <taxon>Roseateles</taxon>
    </lineage>
</organism>
<keyword evidence="2" id="KW-1185">Reference proteome</keyword>
<reference evidence="1 2" key="1">
    <citation type="submission" date="2024-08" db="EMBL/GenBank/DDBJ databases">
        <authorList>
            <person name="Lu H."/>
        </authorList>
    </citation>
    <scope>NUCLEOTIDE SEQUENCE [LARGE SCALE GENOMIC DNA]</scope>
    <source>
        <strain evidence="1 2">LKC17W</strain>
    </source>
</reference>